<feature type="transmembrane region" description="Helical" evidence="19">
    <location>
        <begin position="175"/>
        <end position="193"/>
    </location>
</feature>
<feature type="transmembrane region" description="Helical" evidence="19">
    <location>
        <begin position="12"/>
        <end position="39"/>
    </location>
</feature>
<evidence type="ECO:0000256" key="4">
    <source>
        <dbReference type="ARBA" id="ARBA00005189"/>
    </source>
</evidence>
<keyword evidence="14" id="KW-0443">Lipid metabolism</keyword>
<comment type="similarity">
    <text evidence="5 18">Belongs to the CDS family.</text>
</comment>
<evidence type="ECO:0000256" key="13">
    <source>
        <dbReference type="ARBA" id="ARBA00022989"/>
    </source>
</evidence>
<comment type="subcellular location">
    <subcellularLocation>
        <location evidence="2">Cell membrane</location>
        <topology evidence="2">Multi-pass membrane protein</topology>
    </subcellularLocation>
</comment>
<keyword evidence="8" id="KW-1003">Cell membrane</keyword>
<proteinExistence type="inferred from homology"/>
<evidence type="ECO:0000256" key="8">
    <source>
        <dbReference type="ARBA" id="ARBA00022475"/>
    </source>
</evidence>
<keyword evidence="15 19" id="KW-0472">Membrane</keyword>
<evidence type="ECO:0000256" key="10">
    <source>
        <dbReference type="ARBA" id="ARBA00022679"/>
    </source>
</evidence>
<keyword evidence="13 19" id="KW-1133">Transmembrane helix</keyword>
<evidence type="ECO:0000256" key="16">
    <source>
        <dbReference type="ARBA" id="ARBA00023209"/>
    </source>
</evidence>
<dbReference type="PANTHER" id="PTHR46382:SF1">
    <property type="entry name" value="PHOSPHATIDATE CYTIDYLYLTRANSFERASE"/>
    <property type="match status" value="1"/>
</dbReference>
<reference evidence="20 21" key="1">
    <citation type="submission" date="2021-01" db="EMBL/GenBank/DDBJ databases">
        <title>Genomic Encyclopedia of Type Strains, Phase IV (KMG-IV): sequencing the most valuable type-strain genomes for metagenomic binning, comparative biology and taxonomic classification.</title>
        <authorList>
            <person name="Goeker M."/>
        </authorList>
    </citation>
    <scope>NUCLEOTIDE SEQUENCE [LARGE SCALE GENOMIC DNA]</scope>
    <source>
        <strain evidence="20 21">DSM 100968</strain>
    </source>
</reference>
<accession>A0ABS2Q726</accession>
<evidence type="ECO:0000313" key="20">
    <source>
        <dbReference type="EMBL" id="MBM7656979.1"/>
    </source>
</evidence>
<feature type="transmembrane region" description="Helical" evidence="19">
    <location>
        <begin position="199"/>
        <end position="218"/>
    </location>
</feature>
<keyword evidence="11 18" id="KW-0812">Transmembrane</keyword>
<comment type="caution">
    <text evidence="20">The sequence shown here is derived from an EMBL/GenBank/DDBJ whole genome shotgun (WGS) entry which is preliminary data.</text>
</comment>
<evidence type="ECO:0000256" key="17">
    <source>
        <dbReference type="ARBA" id="ARBA00023264"/>
    </source>
</evidence>
<evidence type="ECO:0000256" key="5">
    <source>
        <dbReference type="ARBA" id="ARBA00010185"/>
    </source>
</evidence>
<comment type="catalytic activity">
    <reaction evidence="1 18">
        <text>a 1,2-diacyl-sn-glycero-3-phosphate + CTP + H(+) = a CDP-1,2-diacyl-sn-glycerol + diphosphate</text>
        <dbReference type="Rhea" id="RHEA:16229"/>
        <dbReference type="ChEBI" id="CHEBI:15378"/>
        <dbReference type="ChEBI" id="CHEBI:33019"/>
        <dbReference type="ChEBI" id="CHEBI:37563"/>
        <dbReference type="ChEBI" id="CHEBI:58332"/>
        <dbReference type="ChEBI" id="CHEBI:58608"/>
        <dbReference type="EC" id="2.7.7.41"/>
    </reaction>
</comment>
<evidence type="ECO:0000256" key="15">
    <source>
        <dbReference type="ARBA" id="ARBA00023136"/>
    </source>
</evidence>
<organism evidence="20 21">
    <name type="scientific">Sporolactobacillus spathodeae</name>
    <dbReference type="NCBI Taxonomy" id="1465502"/>
    <lineage>
        <taxon>Bacteria</taxon>
        <taxon>Bacillati</taxon>
        <taxon>Bacillota</taxon>
        <taxon>Bacilli</taxon>
        <taxon>Bacillales</taxon>
        <taxon>Sporolactobacillaceae</taxon>
        <taxon>Sporolactobacillus</taxon>
    </lineage>
</organism>
<dbReference type="GO" id="GO:0004605">
    <property type="term" value="F:phosphatidate cytidylyltransferase activity"/>
    <property type="evidence" value="ECO:0007669"/>
    <property type="project" value="UniProtKB-EC"/>
</dbReference>
<keyword evidence="17" id="KW-1208">Phospholipid metabolism</keyword>
<comment type="pathway">
    <text evidence="4">Lipid metabolism.</text>
</comment>
<evidence type="ECO:0000256" key="3">
    <source>
        <dbReference type="ARBA" id="ARBA00005119"/>
    </source>
</evidence>
<gene>
    <name evidence="20" type="ORF">JOC27_000420</name>
</gene>
<evidence type="ECO:0000256" key="6">
    <source>
        <dbReference type="ARBA" id="ARBA00012487"/>
    </source>
</evidence>
<evidence type="ECO:0000256" key="9">
    <source>
        <dbReference type="ARBA" id="ARBA00022516"/>
    </source>
</evidence>
<feature type="transmembrane region" description="Helical" evidence="19">
    <location>
        <begin position="51"/>
        <end position="69"/>
    </location>
</feature>
<keyword evidence="12 18" id="KW-0548">Nucleotidyltransferase</keyword>
<evidence type="ECO:0000313" key="21">
    <source>
        <dbReference type="Proteomes" id="UP000823201"/>
    </source>
</evidence>
<dbReference type="PROSITE" id="PS01315">
    <property type="entry name" value="CDS"/>
    <property type="match status" value="1"/>
</dbReference>
<dbReference type="Pfam" id="PF01148">
    <property type="entry name" value="CTP_transf_1"/>
    <property type="match status" value="1"/>
</dbReference>
<feature type="transmembrane region" description="Helical" evidence="19">
    <location>
        <begin position="135"/>
        <end position="154"/>
    </location>
</feature>
<evidence type="ECO:0000256" key="18">
    <source>
        <dbReference type="RuleBase" id="RU003938"/>
    </source>
</evidence>
<keyword evidence="16" id="KW-0594">Phospholipid biosynthesis</keyword>
<comment type="pathway">
    <text evidence="3 18">Phospholipid metabolism; CDP-diacylglycerol biosynthesis; CDP-diacylglycerol from sn-glycerol 3-phosphate: step 3/3.</text>
</comment>
<evidence type="ECO:0000256" key="11">
    <source>
        <dbReference type="ARBA" id="ARBA00022692"/>
    </source>
</evidence>
<evidence type="ECO:0000256" key="1">
    <source>
        <dbReference type="ARBA" id="ARBA00001698"/>
    </source>
</evidence>
<evidence type="ECO:0000256" key="19">
    <source>
        <dbReference type="SAM" id="Phobius"/>
    </source>
</evidence>
<sequence length="266" mass="29235">MKQRIITGVFAGAVYLFLLWLGSLPFALFTALIAVISFLELAAMKKLRRTSTVIIIASVFVGLIVIGAVFETTSSLSAPSYFIRLLVGLSLVLLSATVLSKNRFQFEQASYVLFAVFYIGFSFYLLVHLRYQSLPLLLFVQIIIWATDSGAYFVGRKWGRHKLAQHISPNKTIEGSAGGILCAILCAIIFQSILQTALFPSWVFLLVISLLIAIAGQLGDLAESAVKRYFMVKDSGAILPGHGGLFDRFDSLIFVLPLLFLLGVID</sequence>
<dbReference type="Proteomes" id="UP000823201">
    <property type="component" value="Unassembled WGS sequence"/>
</dbReference>
<evidence type="ECO:0000256" key="14">
    <source>
        <dbReference type="ARBA" id="ARBA00023098"/>
    </source>
</evidence>
<keyword evidence="21" id="KW-1185">Reference proteome</keyword>
<evidence type="ECO:0000256" key="7">
    <source>
        <dbReference type="ARBA" id="ARBA00019373"/>
    </source>
</evidence>
<dbReference type="PANTHER" id="PTHR46382">
    <property type="entry name" value="PHOSPHATIDATE CYTIDYLYLTRANSFERASE"/>
    <property type="match status" value="1"/>
</dbReference>
<name>A0ABS2Q726_9BACL</name>
<feature type="transmembrane region" description="Helical" evidence="19">
    <location>
        <begin position="81"/>
        <end position="99"/>
    </location>
</feature>
<dbReference type="InterPro" id="IPR000374">
    <property type="entry name" value="PC_trans"/>
</dbReference>
<dbReference type="RefSeq" id="WP_205005345.1">
    <property type="nucleotide sequence ID" value="NZ_CBCRXA010000003.1"/>
</dbReference>
<feature type="transmembrane region" description="Helical" evidence="19">
    <location>
        <begin position="111"/>
        <end position="129"/>
    </location>
</feature>
<evidence type="ECO:0000256" key="2">
    <source>
        <dbReference type="ARBA" id="ARBA00004651"/>
    </source>
</evidence>
<dbReference type="EMBL" id="JAFBEV010000003">
    <property type="protein sequence ID" value="MBM7656979.1"/>
    <property type="molecule type" value="Genomic_DNA"/>
</dbReference>
<keyword evidence="10 18" id="KW-0808">Transferase</keyword>
<evidence type="ECO:0000256" key="12">
    <source>
        <dbReference type="ARBA" id="ARBA00022695"/>
    </source>
</evidence>
<protein>
    <recommendedName>
        <fullName evidence="7 18">Phosphatidate cytidylyltransferase</fullName>
        <ecNumber evidence="6 18">2.7.7.41</ecNumber>
    </recommendedName>
</protein>
<keyword evidence="9" id="KW-0444">Lipid biosynthesis</keyword>
<dbReference type="EC" id="2.7.7.41" evidence="6 18"/>